<dbReference type="GO" id="GO:0005829">
    <property type="term" value="C:cytosol"/>
    <property type="evidence" value="ECO:0007669"/>
    <property type="project" value="TreeGrafter"/>
</dbReference>
<comment type="caution">
    <text evidence="4">The sequence shown here is derived from an EMBL/GenBank/DDBJ whole genome shotgun (WGS) entry which is preliminary data.</text>
</comment>
<dbReference type="GO" id="GO:0006396">
    <property type="term" value="P:RNA processing"/>
    <property type="evidence" value="ECO:0007669"/>
    <property type="project" value="InterPro"/>
</dbReference>
<keyword evidence="1" id="KW-0489">Methyltransferase</keyword>
<evidence type="ECO:0000256" key="1">
    <source>
        <dbReference type="ARBA" id="ARBA00022603"/>
    </source>
</evidence>
<gene>
    <name evidence="4" type="primary">rlmB</name>
    <name evidence="4" type="ORF">H9853_12145</name>
</gene>
<proteinExistence type="predicted"/>
<dbReference type="InterPro" id="IPR029064">
    <property type="entry name" value="Ribosomal_eL30-like_sf"/>
</dbReference>
<dbReference type="CDD" id="cd18103">
    <property type="entry name" value="SpoU-like_RlmB"/>
    <property type="match status" value="1"/>
</dbReference>
<dbReference type="Gene3D" id="3.30.1330.30">
    <property type="match status" value="1"/>
</dbReference>
<name>A0A9D2B0B8_9SPHI</name>
<dbReference type="EMBL" id="DXEZ01000337">
    <property type="protein sequence ID" value="HIX55764.1"/>
    <property type="molecule type" value="Genomic_DNA"/>
</dbReference>
<keyword evidence="2" id="KW-0808">Transferase</keyword>
<dbReference type="Pfam" id="PF00588">
    <property type="entry name" value="SpoU_methylase"/>
    <property type="match status" value="1"/>
</dbReference>
<dbReference type="AlphaFoldDB" id="A0A9D2B0B8"/>
<dbReference type="PANTHER" id="PTHR46429:SF1">
    <property type="entry name" value="23S RRNA (GUANOSINE-2'-O-)-METHYLTRANSFERASE RLMB"/>
    <property type="match status" value="1"/>
</dbReference>
<feature type="domain" description="RNA 2-O ribose methyltransferase substrate binding" evidence="3">
    <location>
        <begin position="27"/>
        <end position="101"/>
    </location>
</feature>
<evidence type="ECO:0000259" key="3">
    <source>
        <dbReference type="SMART" id="SM00967"/>
    </source>
</evidence>
<dbReference type="Gene3D" id="3.40.1280.10">
    <property type="match status" value="1"/>
</dbReference>
<protein>
    <submittedName>
        <fullName evidence="4">23S rRNA (Guanosine(2251)-2'-O)-methyltransferase RlmB</fullName>
    </submittedName>
</protein>
<dbReference type="SUPFAM" id="SSF75217">
    <property type="entry name" value="alpha/beta knot"/>
    <property type="match status" value="1"/>
</dbReference>
<organism evidence="4 5">
    <name type="scientific">Candidatus Sphingobacterium stercoripullorum</name>
    <dbReference type="NCBI Taxonomy" id="2838759"/>
    <lineage>
        <taxon>Bacteria</taxon>
        <taxon>Pseudomonadati</taxon>
        <taxon>Bacteroidota</taxon>
        <taxon>Sphingobacteriia</taxon>
        <taxon>Sphingobacteriales</taxon>
        <taxon>Sphingobacteriaceae</taxon>
        <taxon>Sphingobacterium</taxon>
    </lineage>
</organism>
<dbReference type="InterPro" id="IPR004441">
    <property type="entry name" value="rRNA_MeTrfase_TrmH"/>
</dbReference>
<sequence length="265" mass="29091">MDKKYAVTFRNSPQKSKASSQKASNQQVFGIHAIIEAIESGKEIESLYVQRDKTGELIGKLKQLAKDHRVPVQLVPVEKLNRLTRKNHQGAIAFISPIIYRKIDDIIPEIYEKGEMPLVMILDQITDVRNLGAIARSAECAGVHAIVLPYKGSAAINPDTIKTSAGGLFHIPVCRHESLNDTAKFLSDSGLQIIAASEKGEKTIYDVDFNRPTCIILGSEDKGVSNDLLRGCDEIARIPMNGQTESLNVSVSAGVVVFEAIRQRL</sequence>
<dbReference type="GO" id="GO:0003723">
    <property type="term" value="F:RNA binding"/>
    <property type="evidence" value="ECO:0007669"/>
    <property type="project" value="InterPro"/>
</dbReference>
<evidence type="ECO:0000313" key="4">
    <source>
        <dbReference type="EMBL" id="HIX55764.1"/>
    </source>
</evidence>
<dbReference type="NCBIfam" id="TIGR00186">
    <property type="entry name" value="rRNA_methyl_3"/>
    <property type="match status" value="1"/>
</dbReference>
<dbReference type="Proteomes" id="UP000824156">
    <property type="component" value="Unassembled WGS sequence"/>
</dbReference>
<dbReference type="SMART" id="SM00967">
    <property type="entry name" value="SpoU_sub_bind"/>
    <property type="match status" value="1"/>
</dbReference>
<accession>A0A9D2B0B8</accession>
<dbReference type="InterPro" id="IPR013123">
    <property type="entry name" value="SpoU_subst-bd"/>
</dbReference>
<dbReference type="GO" id="GO:0008173">
    <property type="term" value="F:RNA methyltransferase activity"/>
    <property type="evidence" value="ECO:0007669"/>
    <property type="project" value="InterPro"/>
</dbReference>
<reference evidence="4" key="2">
    <citation type="submission" date="2021-04" db="EMBL/GenBank/DDBJ databases">
        <authorList>
            <person name="Gilroy R."/>
        </authorList>
    </citation>
    <scope>NUCLEOTIDE SEQUENCE</scope>
    <source>
        <strain evidence="4">1719</strain>
    </source>
</reference>
<reference evidence="4" key="1">
    <citation type="journal article" date="2021" name="PeerJ">
        <title>Extensive microbial diversity within the chicken gut microbiome revealed by metagenomics and culture.</title>
        <authorList>
            <person name="Gilroy R."/>
            <person name="Ravi A."/>
            <person name="Getino M."/>
            <person name="Pursley I."/>
            <person name="Horton D.L."/>
            <person name="Alikhan N.F."/>
            <person name="Baker D."/>
            <person name="Gharbi K."/>
            <person name="Hall N."/>
            <person name="Watson M."/>
            <person name="Adriaenssens E.M."/>
            <person name="Foster-Nyarko E."/>
            <person name="Jarju S."/>
            <person name="Secka A."/>
            <person name="Antonio M."/>
            <person name="Oren A."/>
            <person name="Chaudhuri R.R."/>
            <person name="La Ragione R."/>
            <person name="Hildebrand F."/>
            <person name="Pallen M.J."/>
        </authorList>
    </citation>
    <scope>NUCLEOTIDE SEQUENCE</scope>
    <source>
        <strain evidence="4">1719</strain>
    </source>
</reference>
<dbReference type="SUPFAM" id="SSF55315">
    <property type="entry name" value="L30e-like"/>
    <property type="match status" value="1"/>
</dbReference>
<dbReference type="InterPro" id="IPR029028">
    <property type="entry name" value="Alpha/beta_knot_MTases"/>
</dbReference>
<dbReference type="InterPro" id="IPR001537">
    <property type="entry name" value="SpoU_MeTrfase"/>
</dbReference>
<evidence type="ECO:0000256" key="2">
    <source>
        <dbReference type="ARBA" id="ARBA00022679"/>
    </source>
</evidence>
<dbReference type="Pfam" id="PF08032">
    <property type="entry name" value="SpoU_sub_bind"/>
    <property type="match status" value="1"/>
</dbReference>
<dbReference type="PANTHER" id="PTHR46429">
    <property type="entry name" value="23S RRNA (GUANOSINE-2'-O-)-METHYLTRANSFERASE RLMB"/>
    <property type="match status" value="1"/>
</dbReference>
<dbReference type="InterPro" id="IPR029026">
    <property type="entry name" value="tRNA_m1G_MTases_N"/>
</dbReference>
<dbReference type="GO" id="GO:0032259">
    <property type="term" value="P:methylation"/>
    <property type="evidence" value="ECO:0007669"/>
    <property type="project" value="UniProtKB-KW"/>
</dbReference>
<evidence type="ECO:0000313" key="5">
    <source>
        <dbReference type="Proteomes" id="UP000824156"/>
    </source>
</evidence>